<dbReference type="Gene3D" id="3.40.50.1820">
    <property type="entry name" value="alpha/beta hydrolase"/>
    <property type="match status" value="1"/>
</dbReference>
<accession>A0A158GSK5</accession>
<dbReference type="RefSeq" id="WP_062086128.1">
    <property type="nucleotide sequence ID" value="NZ_FCOK02000018.1"/>
</dbReference>
<dbReference type="Pfam" id="PF12697">
    <property type="entry name" value="Abhydrolase_6"/>
    <property type="match status" value="1"/>
</dbReference>
<gene>
    <name evidence="2" type="ORF">AWB69_03181</name>
</gene>
<dbReference type="Proteomes" id="UP000054683">
    <property type="component" value="Unassembled WGS sequence"/>
</dbReference>
<organism evidence="2 3">
    <name type="scientific">Caballeronia udeis</name>
    <dbReference type="NCBI Taxonomy" id="1232866"/>
    <lineage>
        <taxon>Bacteria</taxon>
        <taxon>Pseudomonadati</taxon>
        <taxon>Pseudomonadota</taxon>
        <taxon>Betaproteobacteria</taxon>
        <taxon>Burkholderiales</taxon>
        <taxon>Burkholderiaceae</taxon>
        <taxon>Caballeronia</taxon>
    </lineage>
</organism>
<sequence length="234" mass="25380">MATFVLVHGAFHGGWCYGRVARLLRMAGHEVYTPTLTGLGERAHLASLSINLSTHVEDVAALLRCEGLSDVILCGHSYGGMVITGVAAIEGERISTLVYLDAIVPQDGQSLFDVVGSETMSRTVSSAMLDGRVPSPGTGFFNVNPADSDWVERLCVPHPIATFIEAVRLTGKERAVRNRTYVLAENYSFGLNREVFERLSHDPAWRTVAINAGHDMMIDAPEELAQALLAEVGR</sequence>
<dbReference type="SUPFAM" id="SSF53474">
    <property type="entry name" value="alpha/beta-Hydrolases"/>
    <property type="match status" value="1"/>
</dbReference>
<name>A0A158GSK5_9BURK</name>
<proteinExistence type="predicted"/>
<dbReference type="PANTHER" id="PTHR37017">
    <property type="entry name" value="AB HYDROLASE-1 DOMAIN-CONTAINING PROTEIN-RELATED"/>
    <property type="match status" value="1"/>
</dbReference>
<dbReference type="EMBL" id="FCOK02000018">
    <property type="protein sequence ID" value="SAL34599.1"/>
    <property type="molecule type" value="Genomic_DNA"/>
</dbReference>
<reference evidence="2 3" key="1">
    <citation type="submission" date="2016-01" db="EMBL/GenBank/DDBJ databases">
        <authorList>
            <person name="Oliw E.H."/>
        </authorList>
    </citation>
    <scope>NUCLEOTIDE SEQUENCE [LARGE SCALE GENOMIC DNA]</scope>
    <source>
        <strain evidence="2">LMG 27134</strain>
    </source>
</reference>
<feature type="domain" description="AB hydrolase-1" evidence="1">
    <location>
        <begin position="4"/>
        <end position="227"/>
    </location>
</feature>
<dbReference type="PANTHER" id="PTHR37017:SF11">
    <property type="entry name" value="ESTERASE_LIPASE_THIOESTERASE DOMAIN-CONTAINING PROTEIN"/>
    <property type="match status" value="1"/>
</dbReference>
<protein>
    <submittedName>
        <fullName evidence="2">Esterase</fullName>
    </submittedName>
</protein>
<evidence type="ECO:0000313" key="3">
    <source>
        <dbReference type="Proteomes" id="UP000054683"/>
    </source>
</evidence>
<evidence type="ECO:0000259" key="1">
    <source>
        <dbReference type="Pfam" id="PF12697"/>
    </source>
</evidence>
<dbReference type="InterPro" id="IPR052897">
    <property type="entry name" value="Sec-Metab_Biosynth_Hydrolase"/>
</dbReference>
<dbReference type="AlphaFoldDB" id="A0A158GSK5"/>
<dbReference type="InterPro" id="IPR000073">
    <property type="entry name" value="AB_hydrolase_1"/>
</dbReference>
<evidence type="ECO:0000313" key="2">
    <source>
        <dbReference type="EMBL" id="SAL34599.1"/>
    </source>
</evidence>
<dbReference type="InterPro" id="IPR029058">
    <property type="entry name" value="AB_hydrolase_fold"/>
</dbReference>
<dbReference type="OrthoDB" id="9112061at2"/>